<dbReference type="Pfam" id="PF02310">
    <property type="entry name" value="B12-binding"/>
    <property type="match status" value="1"/>
</dbReference>
<evidence type="ECO:0000313" key="5">
    <source>
        <dbReference type="Proteomes" id="UP000000739"/>
    </source>
</evidence>
<evidence type="ECO:0000256" key="1">
    <source>
        <dbReference type="ARBA" id="ARBA00022723"/>
    </source>
</evidence>
<dbReference type="InterPro" id="IPR036724">
    <property type="entry name" value="Cobalamin-bd_sf"/>
</dbReference>
<accession>B8F9X9</accession>
<dbReference type="PANTHER" id="PTHR45833">
    <property type="entry name" value="METHIONINE SYNTHASE"/>
    <property type="match status" value="1"/>
</dbReference>
<dbReference type="GO" id="GO:0050667">
    <property type="term" value="P:homocysteine metabolic process"/>
    <property type="evidence" value="ECO:0007669"/>
    <property type="project" value="TreeGrafter"/>
</dbReference>
<feature type="domain" description="B12-binding" evidence="3">
    <location>
        <begin position="9"/>
        <end position="134"/>
    </location>
</feature>
<evidence type="ECO:0000313" key="4">
    <source>
        <dbReference type="EMBL" id="ACL03075.1"/>
    </source>
</evidence>
<dbReference type="GO" id="GO:0008705">
    <property type="term" value="F:methionine synthase activity"/>
    <property type="evidence" value="ECO:0007669"/>
    <property type="project" value="TreeGrafter"/>
</dbReference>
<keyword evidence="2" id="KW-0170">Cobalt</keyword>
<sequence>MIVKQGGDSVDVVIGTVKGDLHSIGKDLVRIMLEANGFGVLDLGVDVSAGQFAQAVREHSPLIVGLSAFITSARRLLPGMIGEIRAAGSSGMKVLVGGAAVNGAVASEVGADGFSPEAVSTARLVRGIVNAVRR</sequence>
<dbReference type="GO" id="GO:0005829">
    <property type="term" value="C:cytosol"/>
    <property type="evidence" value="ECO:0007669"/>
    <property type="project" value="TreeGrafter"/>
</dbReference>
<dbReference type="EMBL" id="CP001322">
    <property type="protein sequence ID" value="ACL03075.1"/>
    <property type="molecule type" value="Genomic_DNA"/>
</dbReference>
<dbReference type="SUPFAM" id="SSF52242">
    <property type="entry name" value="Cobalamin (vitamin B12)-binding domain"/>
    <property type="match status" value="1"/>
</dbReference>
<dbReference type="KEGG" id="dal:Dalk_1375"/>
<dbReference type="PANTHER" id="PTHR45833:SF1">
    <property type="entry name" value="METHIONINE SYNTHASE"/>
    <property type="match status" value="1"/>
</dbReference>
<evidence type="ECO:0000259" key="3">
    <source>
        <dbReference type="PROSITE" id="PS51332"/>
    </source>
</evidence>
<dbReference type="RefSeq" id="WP_012610510.1">
    <property type="nucleotide sequence ID" value="NC_011768.1"/>
</dbReference>
<name>B8F9X9_DESAL</name>
<keyword evidence="1" id="KW-0479">Metal-binding</keyword>
<evidence type="ECO:0000256" key="2">
    <source>
        <dbReference type="ARBA" id="ARBA00023285"/>
    </source>
</evidence>
<dbReference type="GO" id="GO:0031419">
    <property type="term" value="F:cobalamin binding"/>
    <property type="evidence" value="ECO:0007669"/>
    <property type="project" value="InterPro"/>
</dbReference>
<keyword evidence="5" id="KW-1185">Reference proteome</keyword>
<dbReference type="InterPro" id="IPR006158">
    <property type="entry name" value="Cobalamin-bd"/>
</dbReference>
<organism evidence="4 5">
    <name type="scientific">Desulfatibacillum aliphaticivorans</name>
    <dbReference type="NCBI Taxonomy" id="218208"/>
    <lineage>
        <taxon>Bacteria</taxon>
        <taxon>Pseudomonadati</taxon>
        <taxon>Thermodesulfobacteriota</taxon>
        <taxon>Desulfobacteria</taxon>
        <taxon>Desulfobacterales</taxon>
        <taxon>Desulfatibacillaceae</taxon>
        <taxon>Desulfatibacillum</taxon>
    </lineage>
</organism>
<dbReference type="eggNOG" id="COG5012">
    <property type="taxonomic scope" value="Bacteria"/>
</dbReference>
<dbReference type="HOGENOM" id="CLU_1892801_0_0_7"/>
<dbReference type="Gene3D" id="3.40.50.280">
    <property type="entry name" value="Cobalamin-binding domain"/>
    <property type="match status" value="1"/>
</dbReference>
<dbReference type="AlphaFoldDB" id="B8F9X9"/>
<dbReference type="GO" id="GO:0046872">
    <property type="term" value="F:metal ion binding"/>
    <property type="evidence" value="ECO:0007669"/>
    <property type="project" value="UniProtKB-KW"/>
</dbReference>
<dbReference type="PROSITE" id="PS51332">
    <property type="entry name" value="B12_BINDING"/>
    <property type="match status" value="1"/>
</dbReference>
<dbReference type="Proteomes" id="UP000000739">
    <property type="component" value="Chromosome"/>
</dbReference>
<proteinExistence type="predicted"/>
<reference evidence="4 5" key="1">
    <citation type="journal article" date="2012" name="Environ. Microbiol.">
        <title>The genome sequence of Desulfatibacillum alkenivorans AK-01: a blueprint for anaerobic alkane oxidation.</title>
        <authorList>
            <person name="Callaghan A.V."/>
            <person name="Morris B.E."/>
            <person name="Pereira I.A."/>
            <person name="McInerney M.J."/>
            <person name="Austin R.N."/>
            <person name="Groves J.T."/>
            <person name="Kukor J.J."/>
            <person name="Suflita J.M."/>
            <person name="Young L.Y."/>
            <person name="Zylstra G.J."/>
            <person name="Wawrik B."/>
        </authorList>
    </citation>
    <scope>NUCLEOTIDE SEQUENCE [LARGE SCALE GENOMIC DNA]</scope>
    <source>
        <strain evidence="4 5">AK-01</strain>
    </source>
</reference>
<dbReference type="GO" id="GO:0046653">
    <property type="term" value="P:tetrahydrofolate metabolic process"/>
    <property type="evidence" value="ECO:0007669"/>
    <property type="project" value="TreeGrafter"/>
</dbReference>
<gene>
    <name evidence="4" type="ordered locus">Dalk_1375</name>
</gene>
<dbReference type="InterPro" id="IPR050554">
    <property type="entry name" value="Met_Synthase/Corrinoid"/>
</dbReference>
<protein>
    <submittedName>
        <fullName evidence="4">Cobalamin B12-binding domain protein</fullName>
    </submittedName>
</protein>